<dbReference type="Pfam" id="PF03993">
    <property type="entry name" value="DUF349"/>
    <property type="match status" value="1"/>
</dbReference>
<name>A0ABY2XMG0_9GAMM</name>
<dbReference type="InterPro" id="IPR007139">
    <property type="entry name" value="DUF349"/>
</dbReference>
<evidence type="ECO:0000256" key="1">
    <source>
        <dbReference type="SAM" id="MobiDB-lite"/>
    </source>
</evidence>
<protein>
    <submittedName>
        <fullName evidence="2">DUF349 domain-containing protein</fullName>
    </submittedName>
</protein>
<dbReference type="RefSeq" id="WP_138771862.1">
    <property type="nucleotide sequence ID" value="NZ_VCQT01000024.1"/>
</dbReference>
<reference evidence="2 3" key="1">
    <citation type="submission" date="2019-05" db="EMBL/GenBank/DDBJ databases">
        <title>Genome of Alcanivorax gelatiniphagus, an oil degrading marine bacteria.</title>
        <authorList>
            <person name="Kwon K.K."/>
        </authorList>
    </citation>
    <scope>NUCLEOTIDE SEQUENCE [LARGE SCALE GENOMIC DNA]</scope>
    <source>
        <strain evidence="2 3">MEBiC 08158</strain>
    </source>
</reference>
<dbReference type="EMBL" id="VCQT01000024">
    <property type="protein sequence ID" value="TMW13499.1"/>
    <property type="molecule type" value="Genomic_DNA"/>
</dbReference>
<dbReference type="SUPFAM" id="SSF48371">
    <property type="entry name" value="ARM repeat"/>
    <property type="match status" value="1"/>
</dbReference>
<keyword evidence="3" id="KW-1185">Reference proteome</keyword>
<dbReference type="Proteomes" id="UP000739180">
    <property type="component" value="Unassembled WGS sequence"/>
</dbReference>
<accession>A0ABY2XMG0</accession>
<proteinExistence type="predicted"/>
<sequence length="861" mass="97642">MALRNLFKPRWRHRDAAVRADAAAGLDPHRDGDTLTALAERDDSPRVRAVAAAALLDLAVLDRLIRDDGDADVREAASQRIMALLAGEVSGGPDPATRQRLIAHTDNPRVLQHVARHSPDPDSRRAALAAINDAQGLYELALHGQDAALRLAAAERLDDDALLRQLGRDGRDKKVVRLARERIKDHQKAAAEHQQRDQERDQALAALEQLAQRANDPLFDARLGQLEQRWRAVAEDASADQRARAERALAQGHEQIEARHREQRAVAVHDAAVAERQAALDTLRALLSDLTTDTWDQQLGELRSAVATQERRWQAAAEDAPGDDDQELAFRSQLDEWRRLISLAEAAREQEEPEQRLELARQWPARVAPPSTLLGLSEAAEEAAPETPPPARRGADKAAPSRHRGLVVSLRRELERGNLKHANRLWLKAEAVLAEESDPWLARQLERHSARREELRDWHAFAAQPKKEELCQRMETLADADMDPEERASAIQALHDEWRSLMSCDQDQDQALWDRFKAASDRAYEPCRAHFRELDAQRSENLEKRRALCAQLAEFVAGENWEKADWESVWEIRRRAPREWQSHAPVRFTDARDLQKRFSALLTEIDERLDQAWQQAESQRQAMIEEARALTEQQDVHAAARQARELQTRWRAASWLPPARHRNYQKTFRGLMDALFGARQAASQARDEQRREQREKASAILAECEQWLERPLGEQDDGDLAARAAALDELVPAALDKGQQRRHQQLRERLRQWRAELPRWRRWRNARQRLADAPDGDGDDGTLAVALEALAGVESPQQARQERLAWQLEQLPRAMKSAGQAPLDEALKLVEERPETAPLEADTRQRLLAALDALEPGEGRG</sequence>
<evidence type="ECO:0000313" key="2">
    <source>
        <dbReference type="EMBL" id="TMW13499.1"/>
    </source>
</evidence>
<gene>
    <name evidence="2" type="ORF">FGS76_06770</name>
</gene>
<comment type="caution">
    <text evidence="2">The sequence shown here is derived from an EMBL/GenBank/DDBJ whole genome shotgun (WGS) entry which is preliminary data.</text>
</comment>
<dbReference type="InterPro" id="IPR016024">
    <property type="entry name" value="ARM-type_fold"/>
</dbReference>
<evidence type="ECO:0000313" key="3">
    <source>
        <dbReference type="Proteomes" id="UP000739180"/>
    </source>
</evidence>
<feature type="region of interest" description="Disordered" evidence="1">
    <location>
        <begin position="377"/>
        <end position="404"/>
    </location>
</feature>
<organism evidence="2 3">
    <name type="scientific">Alloalcanivorax gelatiniphagus</name>
    <dbReference type="NCBI Taxonomy" id="1194167"/>
    <lineage>
        <taxon>Bacteria</taxon>
        <taxon>Pseudomonadati</taxon>
        <taxon>Pseudomonadota</taxon>
        <taxon>Gammaproteobacteria</taxon>
        <taxon>Oceanospirillales</taxon>
        <taxon>Alcanivoracaceae</taxon>
        <taxon>Alloalcanivorax</taxon>
    </lineage>
</organism>